<keyword evidence="2" id="KW-1185">Reference proteome</keyword>
<gene>
    <name evidence="1" type="ORF">E5331_18485</name>
</gene>
<name>A0AC61RBH6_9BACT</name>
<comment type="caution">
    <text evidence="1">The sequence shown here is derived from an EMBL/GenBank/DDBJ whole genome shotgun (WGS) entry which is preliminary data.</text>
</comment>
<sequence length="1306" mass="147286">MATSIKSTIFLRLIILLEIIYFPLLSFPAPQLPESDLSWKNVVVDGKKTAVFCLYKDSHGIMWLGTNSGLFFFDGVSTHPVGETELFGLQIYSVLEDDNKLYLGSNNGLLIYDYTVGKVEFCNVPTQKEIRTLLLFDSHLWIGGLNGLGRLDIKNNRYTDCSKGLPHKSVYSLLRDSRGIIYAGTFNGLARWETQTESFSQITVRIPKLPHVTSLFANCLLESHDKESILIGGEGSLYKYTPANEHWEKVMPVENKNIKCLAKDDTGHILIGTDDGVFDLTNDSVRHYRHDSRYDPSLGDNEIWCMYVDGQHNVWAGHERGLSIASNSSSIRNIKLSSLTNSGEGNEIHSIYRDSNENLWLGGNNGIIRIADDSTPKIYRHSALSNTISHNKIRAIREDSNHEIWFATDAGINRYNSGKDNFDVFYITDNNGRHISNWVYALTEDEGYFWVGCFLNGIHCVNKSKLNGDGKTVMADLSINSNTKIAGELGLSNDLINEILRDREGNIWILLFRDNVITKYNPSTKRIKRYDIYSLTGGYPTNICLDNGARLWCAFKGGAIVFDKEENYKIVRFSNTNSDETILAIGKVGSDMWISTQSNVWKIDGETLRPTLLPIPQKSYTAVYEDTISNKVYLGATDELVVVNNDISGKTGDYKTIKMILSDHGEGGLHLADINESTKEISIPYGGNVRLVVSSLEYSPETVQRYMYKLAESPTDTIDHWIIMPEGVNSITLSELKMGNYYVLIKPIDSPTSPVAIPLIVRPPLALSWWAILLYIMIAIAIIYWFIWYTKEKNARAFHEQEQQAALENVERKLSFLSTISHDLKTPLSMILGPVSLMKERASDPESKKNLETIYENAVRLNNMIHRTLELQHIEDSDENLLILSIFDVVDFCKNVFEVFKENHQQKKFVFHTSCPQIFIEADTVKFESVITNLLSNACKYSDKDATISCGIIKQDSEVEIVVSDDGVGISDIDQSLVFQRMFRAPTTAKLKEGTGLGLYLIKKYLEVMKGNITLYSKEGQGTSFVVTLPISDKAIQSHKEIPTPDSGKPKVLIVEDNLQISNFLIDVIKNDYTYLTAENGRSGLAIAASFTPDLIIVDEMMPIMTGLEMMRHVKQHPRLSAIPIIMLTAKSDNKTENESIKVGIDVFMTKPFEPSALLGRIHQLLKARKEIKEKVRIQAITEAEAKPIEAESINEKALAKIARIIEDNVSDPDLNVNLLCEKAEINSKQLYRLIKKYIGLTPLDYIRQVRLQKAAMLISQHRFTIAEISYMVGFKTPSYFAKCFQNQFGVKPSMYHSDDESVDKN</sequence>
<accession>A0AC61RBH6</accession>
<protein>
    <submittedName>
        <fullName evidence="1">Response regulator</fullName>
    </submittedName>
</protein>
<dbReference type="EMBL" id="SRYB01000042">
    <property type="protein sequence ID" value="TGY76318.1"/>
    <property type="molecule type" value="Genomic_DNA"/>
</dbReference>
<evidence type="ECO:0000313" key="1">
    <source>
        <dbReference type="EMBL" id="TGY76318.1"/>
    </source>
</evidence>
<organism evidence="1 2">
    <name type="scientific">Lepagella muris</name>
    <dbReference type="NCBI Taxonomy" id="3032870"/>
    <lineage>
        <taxon>Bacteria</taxon>
        <taxon>Pseudomonadati</taxon>
        <taxon>Bacteroidota</taxon>
        <taxon>Bacteroidia</taxon>
        <taxon>Bacteroidales</taxon>
        <taxon>Muribaculaceae</taxon>
        <taxon>Lepagella</taxon>
    </lineage>
</organism>
<reference evidence="1" key="1">
    <citation type="submission" date="2019-04" db="EMBL/GenBank/DDBJ databases">
        <title>Microbes associate with the intestines of laboratory mice.</title>
        <authorList>
            <person name="Navarre W."/>
            <person name="Wong E."/>
            <person name="Huang K."/>
            <person name="Tropini C."/>
            <person name="Ng K."/>
            <person name="Yu B."/>
        </authorList>
    </citation>
    <scope>NUCLEOTIDE SEQUENCE</scope>
    <source>
        <strain evidence="1">NM04_E33</strain>
    </source>
</reference>
<dbReference type="Proteomes" id="UP000306319">
    <property type="component" value="Unassembled WGS sequence"/>
</dbReference>
<evidence type="ECO:0000313" key="2">
    <source>
        <dbReference type="Proteomes" id="UP000306319"/>
    </source>
</evidence>
<proteinExistence type="predicted"/>